<proteinExistence type="predicted"/>
<gene>
    <name evidence="1" type="ordered locus">Os02g0484000</name>
    <name evidence="1" type="ORF">OSNPB_020484000</name>
</gene>
<protein>
    <submittedName>
        <fullName evidence="1">Os02g0484000 protein</fullName>
    </submittedName>
</protein>
<reference evidence="2" key="1">
    <citation type="journal article" date="2005" name="Nature">
        <title>The map-based sequence of the rice genome.</title>
        <authorList>
            <consortium name="International rice genome sequencing project (IRGSP)"/>
            <person name="Matsumoto T."/>
            <person name="Wu J."/>
            <person name="Kanamori H."/>
            <person name="Katayose Y."/>
            <person name="Fujisawa M."/>
            <person name="Namiki N."/>
            <person name="Mizuno H."/>
            <person name="Yamamoto K."/>
            <person name="Antonio B.A."/>
            <person name="Baba T."/>
            <person name="Sakata K."/>
            <person name="Nagamura Y."/>
            <person name="Aoki H."/>
            <person name="Arikawa K."/>
            <person name="Arita K."/>
            <person name="Bito T."/>
            <person name="Chiden Y."/>
            <person name="Fujitsuka N."/>
            <person name="Fukunaka R."/>
            <person name="Hamada M."/>
            <person name="Harada C."/>
            <person name="Hayashi A."/>
            <person name="Hijishita S."/>
            <person name="Honda M."/>
            <person name="Hosokawa S."/>
            <person name="Ichikawa Y."/>
            <person name="Idonuma A."/>
            <person name="Iijima M."/>
            <person name="Ikeda M."/>
            <person name="Ikeno M."/>
            <person name="Ito K."/>
            <person name="Ito S."/>
            <person name="Ito T."/>
            <person name="Ito Y."/>
            <person name="Ito Y."/>
            <person name="Iwabuchi A."/>
            <person name="Kamiya K."/>
            <person name="Karasawa W."/>
            <person name="Kurita K."/>
            <person name="Katagiri S."/>
            <person name="Kikuta A."/>
            <person name="Kobayashi H."/>
            <person name="Kobayashi N."/>
            <person name="Machita K."/>
            <person name="Maehara T."/>
            <person name="Masukawa M."/>
            <person name="Mizubayashi T."/>
            <person name="Mukai Y."/>
            <person name="Nagasaki H."/>
            <person name="Nagata Y."/>
            <person name="Naito S."/>
            <person name="Nakashima M."/>
            <person name="Nakama Y."/>
            <person name="Nakamichi Y."/>
            <person name="Nakamura M."/>
            <person name="Meguro A."/>
            <person name="Negishi M."/>
            <person name="Ohta I."/>
            <person name="Ohta T."/>
            <person name="Okamoto M."/>
            <person name="Ono N."/>
            <person name="Saji S."/>
            <person name="Sakaguchi M."/>
            <person name="Sakai K."/>
            <person name="Shibata M."/>
            <person name="Shimokawa T."/>
            <person name="Song J."/>
            <person name="Takazaki Y."/>
            <person name="Terasawa K."/>
            <person name="Tsugane M."/>
            <person name="Tsuji K."/>
            <person name="Ueda S."/>
            <person name="Waki K."/>
            <person name="Yamagata H."/>
            <person name="Yamamoto M."/>
            <person name="Yamamoto S."/>
            <person name="Yamane H."/>
            <person name="Yoshiki S."/>
            <person name="Yoshihara R."/>
            <person name="Yukawa K."/>
            <person name="Zhong H."/>
            <person name="Yano M."/>
            <person name="Yuan Q."/>
            <person name="Ouyang S."/>
            <person name="Liu J."/>
            <person name="Jones K.M."/>
            <person name="Gansberger K."/>
            <person name="Moffat K."/>
            <person name="Hill J."/>
            <person name="Bera J."/>
            <person name="Fadrosh D."/>
            <person name="Jin S."/>
            <person name="Johri S."/>
            <person name="Kim M."/>
            <person name="Overton L."/>
            <person name="Reardon M."/>
            <person name="Tsitrin T."/>
            <person name="Vuong H."/>
            <person name="Weaver B."/>
            <person name="Ciecko A."/>
            <person name="Tallon L."/>
            <person name="Jackson J."/>
            <person name="Pai G."/>
            <person name="Aken S.V."/>
            <person name="Utterback T."/>
            <person name="Reidmuller S."/>
            <person name="Feldblyum T."/>
            <person name="Hsiao J."/>
            <person name="Zismann V."/>
            <person name="Iobst S."/>
            <person name="de Vazeille A.R."/>
            <person name="Buell C.R."/>
            <person name="Ying K."/>
            <person name="Li Y."/>
            <person name="Lu T."/>
            <person name="Huang Y."/>
            <person name="Zhao Q."/>
            <person name="Feng Q."/>
            <person name="Zhang L."/>
            <person name="Zhu J."/>
            <person name="Weng Q."/>
            <person name="Mu J."/>
            <person name="Lu Y."/>
            <person name="Fan D."/>
            <person name="Liu Y."/>
            <person name="Guan J."/>
            <person name="Zhang Y."/>
            <person name="Yu S."/>
            <person name="Liu X."/>
            <person name="Zhang Y."/>
            <person name="Hong G."/>
            <person name="Han B."/>
            <person name="Choisne N."/>
            <person name="Demange N."/>
            <person name="Orjeda G."/>
            <person name="Samain S."/>
            <person name="Cattolico L."/>
            <person name="Pelletier E."/>
            <person name="Couloux A."/>
            <person name="Segurens B."/>
            <person name="Wincker P."/>
            <person name="D'Hont A."/>
            <person name="Scarpelli C."/>
            <person name="Weissenbach J."/>
            <person name="Salanoubat M."/>
            <person name="Quetier F."/>
            <person name="Yu Y."/>
            <person name="Kim H.R."/>
            <person name="Rambo T."/>
            <person name="Currie J."/>
            <person name="Collura K."/>
            <person name="Luo M."/>
            <person name="Yang T."/>
            <person name="Ammiraju J.S.S."/>
            <person name="Engler F."/>
            <person name="Soderlund C."/>
            <person name="Wing R.A."/>
            <person name="Palmer L.E."/>
            <person name="de la Bastide M."/>
            <person name="Spiegel L."/>
            <person name="Nascimento L."/>
            <person name="Zutavern T."/>
            <person name="O'Shaughnessy A."/>
            <person name="Dike S."/>
            <person name="Dedhia N."/>
            <person name="Preston R."/>
            <person name="Balija V."/>
            <person name="McCombie W.R."/>
            <person name="Chow T."/>
            <person name="Chen H."/>
            <person name="Chung M."/>
            <person name="Chen C."/>
            <person name="Shaw J."/>
            <person name="Wu H."/>
            <person name="Hsiao K."/>
            <person name="Chao Y."/>
            <person name="Chu M."/>
            <person name="Cheng C."/>
            <person name="Hour A."/>
            <person name="Lee P."/>
            <person name="Lin S."/>
            <person name="Lin Y."/>
            <person name="Liou J."/>
            <person name="Liu S."/>
            <person name="Hsing Y."/>
            <person name="Raghuvanshi S."/>
            <person name="Mohanty A."/>
            <person name="Bharti A.K."/>
            <person name="Gaur A."/>
            <person name="Gupta V."/>
            <person name="Kumar D."/>
            <person name="Ravi V."/>
            <person name="Vij S."/>
            <person name="Kapur A."/>
            <person name="Khurana P."/>
            <person name="Khurana P."/>
            <person name="Khurana J.P."/>
            <person name="Tyagi A.K."/>
            <person name="Gaikwad K."/>
            <person name="Singh A."/>
            <person name="Dalal V."/>
            <person name="Srivastava S."/>
            <person name="Dixit A."/>
            <person name="Pal A.K."/>
            <person name="Ghazi I.A."/>
            <person name="Yadav M."/>
            <person name="Pandit A."/>
            <person name="Bhargava A."/>
            <person name="Sureshbabu K."/>
            <person name="Batra K."/>
            <person name="Sharma T.R."/>
            <person name="Mohapatra T."/>
            <person name="Singh N.K."/>
            <person name="Messing J."/>
            <person name="Nelson A.B."/>
            <person name="Fuks G."/>
            <person name="Kavchok S."/>
            <person name="Keizer G."/>
            <person name="Linton E."/>
            <person name="Llaca V."/>
            <person name="Song R."/>
            <person name="Tanyolac B."/>
            <person name="Young S."/>
            <person name="Ho-Il K."/>
            <person name="Hahn J.H."/>
            <person name="Sangsakoo G."/>
            <person name="Vanavichit A."/>
            <person name="de Mattos Luiz.A.T."/>
            <person name="Zimmer P.D."/>
            <person name="Malone G."/>
            <person name="Dellagostin O."/>
            <person name="de Oliveira A.C."/>
            <person name="Bevan M."/>
            <person name="Bancroft I."/>
            <person name="Minx P."/>
            <person name="Cordum H."/>
            <person name="Wilson R."/>
            <person name="Cheng Z."/>
            <person name="Jin W."/>
            <person name="Jiang J."/>
            <person name="Leong S.A."/>
            <person name="Iwama H."/>
            <person name="Gojobori T."/>
            <person name="Itoh T."/>
            <person name="Niimura Y."/>
            <person name="Fujii Y."/>
            <person name="Habara T."/>
            <person name="Sakai H."/>
            <person name="Sato Y."/>
            <person name="Wilson G."/>
            <person name="Kumar K."/>
            <person name="McCouch S."/>
            <person name="Juretic N."/>
            <person name="Hoen D."/>
            <person name="Wright S."/>
            <person name="Bruskiewich R."/>
            <person name="Bureau T."/>
            <person name="Miyao A."/>
            <person name="Hirochika H."/>
            <person name="Nishikawa T."/>
            <person name="Kadowaki K."/>
            <person name="Sugiura M."/>
            <person name="Burr B."/>
            <person name="Sasaki T."/>
        </authorList>
    </citation>
    <scope>NUCLEOTIDE SEQUENCE [LARGE SCALE GENOMIC DNA]</scope>
    <source>
        <strain evidence="2">cv. Nipponbare</strain>
    </source>
</reference>
<reference evidence="1 2" key="2">
    <citation type="journal article" date="2013" name="Plant Cell Physiol.">
        <title>Rice Annotation Project Database (RAP-DB): an integrative and interactive database for rice genomics.</title>
        <authorList>
            <person name="Sakai H."/>
            <person name="Lee S.S."/>
            <person name="Tanaka T."/>
            <person name="Numa H."/>
            <person name="Kim J."/>
            <person name="Kawahara Y."/>
            <person name="Wakimoto H."/>
            <person name="Yang C.C."/>
            <person name="Iwamoto M."/>
            <person name="Abe T."/>
            <person name="Yamada Y."/>
            <person name="Muto A."/>
            <person name="Inokuchi H."/>
            <person name="Ikemura T."/>
            <person name="Matsumoto T."/>
            <person name="Sasaki T."/>
            <person name="Itoh T."/>
        </authorList>
    </citation>
    <scope>NUCLEOTIDE SEQUENCE [LARGE SCALE GENOMIC DNA]</scope>
    <source>
        <strain evidence="2">cv. Nipponbare</strain>
    </source>
</reference>
<organism evidence="1 2">
    <name type="scientific">Oryza sativa subsp. japonica</name>
    <name type="common">Rice</name>
    <dbReference type="NCBI Taxonomy" id="39947"/>
    <lineage>
        <taxon>Eukaryota</taxon>
        <taxon>Viridiplantae</taxon>
        <taxon>Streptophyta</taxon>
        <taxon>Embryophyta</taxon>
        <taxon>Tracheophyta</taxon>
        <taxon>Spermatophyta</taxon>
        <taxon>Magnoliopsida</taxon>
        <taxon>Liliopsida</taxon>
        <taxon>Poales</taxon>
        <taxon>Poaceae</taxon>
        <taxon>BOP clade</taxon>
        <taxon>Oryzoideae</taxon>
        <taxon>Oryzeae</taxon>
        <taxon>Oryzinae</taxon>
        <taxon>Oryza</taxon>
        <taxon>Oryza sativa</taxon>
    </lineage>
</organism>
<dbReference type="AlphaFoldDB" id="A0A0P0VJ39"/>
<evidence type="ECO:0000313" key="1">
    <source>
        <dbReference type="EMBL" id="BAS78702.1"/>
    </source>
</evidence>
<evidence type="ECO:0000313" key="2">
    <source>
        <dbReference type="Proteomes" id="UP000059680"/>
    </source>
</evidence>
<keyword evidence="2" id="KW-1185">Reference proteome</keyword>
<dbReference type="Proteomes" id="UP000059680">
    <property type="component" value="Chromosome 2"/>
</dbReference>
<accession>A0A0P0VJ39</accession>
<dbReference type="PaxDb" id="39947-A0A0P0VJ39"/>
<dbReference type="InParanoid" id="A0A0P0VJ39"/>
<dbReference type="EMBL" id="AP014958">
    <property type="protein sequence ID" value="BAS78702.1"/>
    <property type="molecule type" value="Genomic_DNA"/>
</dbReference>
<name>A0A0P0VJ39_ORYSJ</name>
<reference evidence="1 2" key="3">
    <citation type="journal article" date="2013" name="Rice">
        <title>Improvement of the Oryza sativa Nipponbare reference genome using next generation sequence and optical map data.</title>
        <authorList>
            <person name="Kawahara Y."/>
            <person name="de la Bastide M."/>
            <person name="Hamilton J.P."/>
            <person name="Kanamori H."/>
            <person name="McCombie W.R."/>
            <person name="Ouyang S."/>
            <person name="Schwartz D.C."/>
            <person name="Tanaka T."/>
            <person name="Wu J."/>
            <person name="Zhou S."/>
            <person name="Childs K.L."/>
            <person name="Davidson R.M."/>
            <person name="Lin H."/>
            <person name="Quesada-Ocampo L."/>
            <person name="Vaillancourt B."/>
            <person name="Sakai H."/>
            <person name="Lee S.S."/>
            <person name="Kim J."/>
            <person name="Numa H."/>
            <person name="Itoh T."/>
            <person name="Buell C.R."/>
            <person name="Matsumoto T."/>
        </authorList>
    </citation>
    <scope>NUCLEOTIDE SEQUENCE [LARGE SCALE GENOMIC DNA]</scope>
    <source>
        <strain evidence="2">cv. Nipponbare</strain>
    </source>
</reference>
<sequence>MAAMATDHIGGEERVEALAAGRWGRRRWPDPCPRGQIRVPEADSAVVVGGHRRRRSSLASVTPSSWRPAVGDGGRGATAHLLLASARCRALLTAAMHR</sequence>